<evidence type="ECO:0000313" key="3">
    <source>
        <dbReference type="EMBL" id="MBX08735.1"/>
    </source>
</evidence>
<dbReference type="PANTHER" id="PTHR43763:SF6">
    <property type="entry name" value="XAA-PRO AMINOPEPTIDASE 1"/>
    <property type="match status" value="1"/>
</dbReference>
<feature type="domain" description="Peptidase M24" evidence="2">
    <location>
        <begin position="242"/>
        <end position="366"/>
    </location>
</feature>
<dbReference type="InterPro" id="IPR036005">
    <property type="entry name" value="Creatinase/aminopeptidase-like"/>
</dbReference>
<dbReference type="PANTHER" id="PTHR43763">
    <property type="entry name" value="XAA-PRO AMINOPEPTIDASE 1"/>
    <property type="match status" value="1"/>
</dbReference>
<dbReference type="Pfam" id="PF00557">
    <property type="entry name" value="Peptidase_M24"/>
    <property type="match status" value="1"/>
</dbReference>
<dbReference type="SUPFAM" id="SSF55920">
    <property type="entry name" value="Creatinase/aminopeptidase"/>
    <property type="match status" value="1"/>
</dbReference>
<dbReference type="FunFam" id="3.40.350.10:FF:000014">
    <property type="entry name" value="Aminopeptidase P2"/>
    <property type="match status" value="1"/>
</dbReference>
<feature type="chain" id="PRO_5015123651" evidence="1">
    <location>
        <begin position="20"/>
        <end position="372"/>
    </location>
</feature>
<protein>
    <submittedName>
        <fullName evidence="3">Uncharacterized protein MANES_09G167500</fullName>
    </submittedName>
</protein>
<reference evidence="3" key="1">
    <citation type="submission" date="2018-02" db="EMBL/GenBank/DDBJ databases">
        <title>Rhizophora mucronata_Transcriptome.</title>
        <authorList>
            <person name="Meera S.P."/>
            <person name="Sreeshan A."/>
            <person name="Augustine A."/>
        </authorList>
    </citation>
    <scope>NUCLEOTIDE SEQUENCE</scope>
    <source>
        <tissue evidence="3">Leaf</tissue>
    </source>
</reference>
<accession>A0A2P2KSM9</accession>
<dbReference type="InterPro" id="IPR000994">
    <property type="entry name" value="Pept_M24"/>
</dbReference>
<feature type="signal peptide" evidence="1">
    <location>
        <begin position="1"/>
        <end position="19"/>
    </location>
</feature>
<dbReference type="InterPro" id="IPR029149">
    <property type="entry name" value="Creatin/AminoP/Spt16_N"/>
</dbReference>
<name>A0A2P2KSM9_RHIMU</name>
<evidence type="ECO:0000259" key="2">
    <source>
        <dbReference type="Pfam" id="PF00557"/>
    </source>
</evidence>
<dbReference type="AlphaFoldDB" id="A0A2P2KSM9"/>
<dbReference type="Gene3D" id="3.90.230.10">
    <property type="entry name" value="Creatinase/methionine aminopeptidase superfamily"/>
    <property type="match status" value="1"/>
</dbReference>
<dbReference type="EMBL" id="GGEC01028251">
    <property type="protein sequence ID" value="MBX08735.1"/>
    <property type="molecule type" value="Transcribed_RNA"/>
</dbReference>
<dbReference type="Pfam" id="PF16189">
    <property type="entry name" value="Creatinase_N_2"/>
    <property type="match status" value="1"/>
</dbReference>
<sequence>MFWLLGQGLALILVQFLFSFDAAEELKDAIAKKNHELVYLYNLNLVDNIWKESRPKPPNRPIRVHDLKYAGVDAVSKLSSLRTELLDASASAIVISMLDEIAWLLNLRGGDVPHSPVMYAYLIVEVDGAKLFVDNSKVTPEVSNHLKNAGIKLQSYDAILSDIERLAAQGAELWLDTSSVNAAIVNTYKSACDRFLEKLANKHDRMTEMSGTYNGSSLGLSGVYKSSPISMAKAVKNPSELEGMRNSHLRDAASLAQFWAWLEEEIHKDVKLTEVDVANKLLEFRSEQDGFIDTSFDTISGSGANGAIIHYKPEPESCSVLDPGKLFLLDSGAQYIDGTTDITRTVHFGNPAPREKECFTRVLQVLYLIGFV</sequence>
<dbReference type="InterPro" id="IPR050422">
    <property type="entry name" value="X-Pro_aminopeptidase_P"/>
</dbReference>
<keyword evidence="1" id="KW-0732">Signal</keyword>
<evidence type="ECO:0000256" key="1">
    <source>
        <dbReference type="SAM" id="SignalP"/>
    </source>
</evidence>
<organism evidence="3">
    <name type="scientific">Rhizophora mucronata</name>
    <name type="common">Asiatic mangrove</name>
    <dbReference type="NCBI Taxonomy" id="61149"/>
    <lineage>
        <taxon>Eukaryota</taxon>
        <taxon>Viridiplantae</taxon>
        <taxon>Streptophyta</taxon>
        <taxon>Embryophyta</taxon>
        <taxon>Tracheophyta</taxon>
        <taxon>Spermatophyta</taxon>
        <taxon>Magnoliopsida</taxon>
        <taxon>eudicotyledons</taxon>
        <taxon>Gunneridae</taxon>
        <taxon>Pentapetalae</taxon>
        <taxon>rosids</taxon>
        <taxon>fabids</taxon>
        <taxon>Malpighiales</taxon>
        <taxon>Rhizophoraceae</taxon>
        <taxon>Rhizophora</taxon>
    </lineage>
</organism>
<dbReference type="Gene3D" id="3.40.350.10">
    <property type="entry name" value="Creatinase/prolidase N-terminal domain"/>
    <property type="match status" value="1"/>
</dbReference>
<proteinExistence type="predicted"/>